<dbReference type="GO" id="GO:0005576">
    <property type="term" value="C:extracellular region"/>
    <property type="evidence" value="ECO:0007669"/>
    <property type="project" value="UniProtKB-SubCell"/>
</dbReference>
<dbReference type="OrthoDB" id="118898at2759"/>
<evidence type="ECO:0000313" key="8">
    <source>
        <dbReference type="EMBL" id="OWY95100.1"/>
    </source>
</evidence>
<comment type="subcellular location">
    <subcellularLocation>
        <location evidence="1">Host cell</location>
    </subcellularLocation>
    <subcellularLocation>
        <location evidence="2">Secreted</location>
    </subcellularLocation>
</comment>
<keyword evidence="4" id="KW-0964">Secreted</keyword>
<evidence type="ECO:0000256" key="6">
    <source>
        <dbReference type="ARBA" id="ARBA00023026"/>
    </source>
</evidence>
<comment type="caution">
    <text evidence="8">The sequence shown here is derived from an EMBL/GenBank/DDBJ whole genome shotgun (WGS) entry which is preliminary data.</text>
</comment>
<dbReference type="Proteomes" id="UP000198211">
    <property type="component" value="Unassembled WGS sequence"/>
</dbReference>
<accession>A0A225UQ76</accession>
<sequence>MPTLKAIPTTASISNTAVSTLSKHVNELGLVKQLAQFKQTKYSDSMLSELLIAAKKIPSTEKAATDMQSQLIRVWLDKLEPPENVFKFLMLDKAADNLLSDPQFLVWRKYATAFNDLSSGKPQMSLIGVLMKNYDDKAMAKIIIKGKEISGTEIKANYVERELLLRWAIDDKPLTYVTKLLGTSAKASYQKKLDIFTDIEGKQLRSMLYNLEPSENVFKLLKLDRSENPLTSPELGVWINYAFRLKSHARGNPSVTQTSLIENLVKHYDDEALVRFINAAKKTSNPKIKAKYVEAELLMKWAIDNKPLTYVTKMIGTSAKTSYQKNLEMLKGVENKHLRSMLYKQESPANVFKFLKLDSAKNPFTSPQLNDWVNYVAAFKDRTKGNPLAPHTSMIDILTKHNDEKALSTMIKAAKESDESKMIASVNVVEKELIEKWAAAREPLVSVSNRLGTTKEDKTRLQKIYTDKIDEIDTEYLRLDPFGQ</sequence>
<evidence type="ECO:0000256" key="3">
    <source>
        <dbReference type="ARBA" id="ARBA00010400"/>
    </source>
</evidence>
<protein>
    <recommendedName>
        <fullName evidence="7">RxLR effector PexRD54 WY domain-containing protein</fullName>
    </recommendedName>
</protein>
<evidence type="ECO:0000256" key="1">
    <source>
        <dbReference type="ARBA" id="ARBA00004340"/>
    </source>
</evidence>
<reference evidence="9" key="1">
    <citation type="submission" date="2017-03" db="EMBL/GenBank/DDBJ databases">
        <title>Phytopthora megakarya and P. palmivora, two closely related causual agents of cacao black pod achieved similar genome size and gene model numbers by different mechanisms.</title>
        <authorList>
            <person name="Ali S."/>
            <person name="Shao J."/>
            <person name="Larry D.J."/>
            <person name="Kronmiller B."/>
            <person name="Shen D."/>
            <person name="Strem M.D."/>
            <person name="Melnick R.L."/>
            <person name="Guiltinan M.J."/>
            <person name="Tyler B.M."/>
            <person name="Meinhardt L.W."/>
            <person name="Bailey B.A."/>
        </authorList>
    </citation>
    <scope>NUCLEOTIDE SEQUENCE [LARGE SCALE GENOMIC DNA]</scope>
    <source>
        <strain evidence="9">zdho120</strain>
    </source>
</reference>
<dbReference type="InterPro" id="IPR054463">
    <property type="entry name" value="PexRD54_WY"/>
</dbReference>
<evidence type="ECO:0000259" key="7">
    <source>
        <dbReference type="Pfam" id="PF22748"/>
    </source>
</evidence>
<dbReference type="GO" id="GO:0043657">
    <property type="term" value="C:host cell"/>
    <property type="evidence" value="ECO:0007669"/>
    <property type="project" value="UniProtKB-SubCell"/>
</dbReference>
<dbReference type="AlphaFoldDB" id="A0A225UQ76"/>
<feature type="domain" description="RxLR effector PexRD54 WY" evidence="7">
    <location>
        <begin position="72"/>
        <end position="110"/>
    </location>
</feature>
<proteinExistence type="inferred from homology"/>
<comment type="similarity">
    <text evidence="3">Belongs to the RxLR effector family.</text>
</comment>
<evidence type="ECO:0000256" key="2">
    <source>
        <dbReference type="ARBA" id="ARBA00004613"/>
    </source>
</evidence>
<name>A0A225UQ76_9STRA</name>
<organism evidence="8 9">
    <name type="scientific">Phytophthora megakarya</name>
    <dbReference type="NCBI Taxonomy" id="4795"/>
    <lineage>
        <taxon>Eukaryota</taxon>
        <taxon>Sar</taxon>
        <taxon>Stramenopiles</taxon>
        <taxon>Oomycota</taxon>
        <taxon>Peronosporomycetes</taxon>
        <taxon>Peronosporales</taxon>
        <taxon>Peronosporaceae</taxon>
        <taxon>Phytophthora</taxon>
    </lineage>
</organism>
<dbReference type="EMBL" id="NBNE01013417">
    <property type="protein sequence ID" value="OWY95100.1"/>
    <property type="molecule type" value="Genomic_DNA"/>
</dbReference>
<dbReference type="Pfam" id="PF22748">
    <property type="entry name" value="PexRD54_WY"/>
    <property type="match status" value="1"/>
</dbReference>
<evidence type="ECO:0000256" key="5">
    <source>
        <dbReference type="ARBA" id="ARBA00022729"/>
    </source>
</evidence>
<evidence type="ECO:0000256" key="4">
    <source>
        <dbReference type="ARBA" id="ARBA00022525"/>
    </source>
</evidence>
<keyword evidence="5" id="KW-0732">Signal</keyword>
<evidence type="ECO:0000313" key="9">
    <source>
        <dbReference type="Proteomes" id="UP000198211"/>
    </source>
</evidence>
<gene>
    <name evidence="8" type="ORF">PHMEG_00034986</name>
</gene>
<keyword evidence="6" id="KW-0843">Virulence</keyword>
<keyword evidence="9" id="KW-1185">Reference proteome</keyword>